<dbReference type="Pfam" id="PF19054">
    <property type="entry name" value="DUF5753"/>
    <property type="match status" value="1"/>
</dbReference>
<keyword evidence="3" id="KW-1185">Reference proteome</keyword>
<accession>A0ABR6BZ24</accession>
<dbReference type="EMBL" id="JACJID010000011">
    <property type="protein sequence ID" value="MBA8932157.1"/>
    <property type="molecule type" value="Genomic_DNA"/>
</dbReference>
<protein>
    <submittedName>
        <fullName evidence="2">Transcriptional regulator with XRE-family HTH domain</fullName>
    </submittedName>
</protein>
<reference evidence="2 3" key="1">
    <citation type="submission" date="2020-08" db="EMBL/GenBank/DDBJ databases">
        <title>Genomic Encyclopedia of Archaeal and Bacterial Type Strains, Phase II (KMG-II): from individual species to whole genera.</title>
        <authorList>
            <person name="Goeker M."/>
        </authorList>
    </citation>
    <scope>NUCLEOTIDE SEQUENCE [LARGE SCALE GENOMIC DNA]</scope>
    <source>
        <strain evidence="2 3">DSM 43850</strain>
    </source>
</reference>
<dbReference type="InterPro" id="IPR010982">
    <property type="entry name" value="Lambda_DNA-bd_dom_sf"/>
</dbReference>
<dbReference type="CDD" id="cd00093">
    <property type="entry name" value="HTH_XRE"/>
    <property type="match status" value="1"/>
</dbReference>
<gene>
    <name evidence="2" type="ORF">BC739_009416</name>
</gene>
<dbReference type="RefSeq" id="WP_182840681.1">
    <property type="nucleotide sequence ID" value="NZ_BAAABQ010000083.1"/>
</dbReference>
<dbReference type="Gene3D" id="1.10.260.40">
    <property type="entry name" value="lambda repressor-like DNA-binding domains"/>
    <property type="match status" value="1"/>
</dbReference>
<dbReference type="InterPro" id="IPR001387">
    <property type="entry name" value="Cro/C1-type_HTH"/>
</dbReference>
<proteinExistence type="predicted"/>
<evidence type="ECO:0000313" key="2">
    <source>
        <dbReference type="EMBL" id="MBA8932157.1"/>
    </source>
</evidence>
<dbReference type="Pfam" id="PF13560">
    <property type="entry name" value="HTH_31"/>
    <property type="match status" value="1"/>
</dbReference>
<evidence type="ECO:0000259" key="1">
    <source>
        <dbReference type="Pfam" id="PF19054"/>
    </source>
</evidence>
<dbReference type="InterPro" id="IPR043917">
    <property type="entry name" value="DUF5753"/>
</dbReference>
<name>A0ABR6BZ24_9PSEU</name>
<evidence type="ECO:0000313" key="3">
    <source>
        <dbReference type="Proteomes" id="UP000517916"/>
    </source>
</evidence>
<dbReference type="SUPFAM" id="SSF47413">
    <property type="entry name" value="lambda repressor-like DNA-binding domains"/>
    <property type="match status" value="1"/>
</dbReference>
<comment type="caution">
    <text evidence="2">The sequence shown here is derived from an EMBL/GenBank/DDBJ whole genome shotgun (WGS) entry which is preliminary data.</text>
</comment>
<dbReference type="Proteomes" id="UP000517916">
    <property type="component" value="Unassembled WGS sequence"/>
</dbReference>
<sequence length="297" mass="33192">MSIHDDRIHEDRRRELAAGLRALHQDQGVSTHHLAVRLGWSQSKVSRISRGATLPKPDEVEQWAHELSAPAEVRRHLVDLARKAGLQLTEWRREVAPGRRRVQAEIGRKEAGASVIRLFGMDVIPGLAQTQAYAEVMFKLGQHQVPDAEQADVEQDNEGAVIERLTRQEALGNSDKTFKLLCTETAFRRSLLPRDDMIEQIDRVLEVARLSNVEFGVIPFSAKETTHIYHGFAVLGDPAVDDDAIVLVETVTRGLTIRSTEEITGYAQHYDELAKIAITGDQLATFLQEVAVTSPWS</sequence>
<organism evidence="2 3">
    <name type="scientific">Kutzneria viridogrisea</name>
    <dbReference type="NCBI Taxonomy" id="47990"/>
    <lineage>
        <taxon>Bacteria</taxon>
        <taxon>Bacillati</taxon>
        <taxon>Actinomycetota</taxon>
        <taxon>Actinomycetes</taxon>
        <taxon>Pseudonocardiales</taxon>
        <taxon>Pseudonocardiaceae</taxon>
        <taxon>Kutzneria</taxon>
    </lineage>
</organism>
<feature type="domain" description="DUF5753" evidence="1">
    <location>
        <begin position="106"/>
        <end position="289"/>
    </location>
</feature>